<feature type="transmembrane region" description="Helical" evidence="10">
    <location>
        <begin position="391"/>
        <end position="414"/>
    </location>
</feature>
<dbReference type="AlphaFoldDB" id="T1E111"/>
<sequence>MLFTIWFLSFNFSFVISNSFSPILSVVTTRKCKPQIIRAEQCRDKFYKYTSLPNLMGQDQEMDIQIQMDTFRPLLNHKCSNELNFLLCSVYTPICDPEAEILLGPCAGICEKVQTECEPILKIFNLPWPSGLNCSRFPSQSTPELMCMSNPVFDSRSTRNPLQLFNVVNKEGFVFNIHHGRCRHLRHSEKYVFINRTGKCALKCSENDLFSQESKRFAEMWMSVLAVITFLSTLFTCMTFCHSNKIKYPEQPIIFLTLSYNLYSVSLLLRLFFTRSTVSCDYDPVSGQYILIQEGLENTYCAITFLLNFFFNIATHIWWVTLTSCWMLYSVFKVSSFNLKINAGYFHLFVWLSTSMLTVSILILRCVEADELLGICSVGGQSPELLMTFSIIPKSICLIVGTLLLCLGFLFLKTRKKTINKNGKKIRSITHITSVAFRMGIFSGIYILAISIHIVCELYQYINYNIWRRAPQIFRDIKEPIVAIFLLNIFMGQVVGINSAIWIWSLDAATSWKSVFWNILKKLKKKKETQSSTHKTYSSISSHYCQYSKAI</sequence>
<feature type="disulfide bond" evidence="9">
    <location>
        <begin position="106"/>
        <end position="147"/>
    </location>
</feature>
<evidence type="ECO:0000256" key="4">
    <source>
        <dbReference type="ARBA" id="ARBA00022692"/>
    </source>
</evidence>
<dbReference type="GO" id="GO:0035567">
    <property type="term" value="P:non-canonical Wnt signaling pathway"/>
    <property type="evidence" value="ECO:0007669"/>
    <property type="project" value="TreeGrafter"/>
</dbReference>
<dbReference type="InterPro" id="IPR000539">
    <property type="entry name" value="Frizzled/Smoothened_7TM"/>
</dbReference>
<dbReference type="GO" id="GO:0016020">
    <property type="term" value="C:membrane"/>
    <property type="evidence" value="ECO:0007669"/>
    <property type="project" value="UniProtKB-SubCell"/>
</dbReference>
<evidence type="ECO:0000313" key="14">
    <source>
        <dbReference type="EMBL" id="JAA92613.1"/>
    </source>
</evidence>
<dbReference type="PANTHER" id="PTHR11309:SF99">
    <property type="entry name" value="FRIZZLED-4"/>
    <property type="match status" value="1"/>
</dbReference>
<dbReference type="SUPFAM" id="SSF63501">
    <property type="entry name" value="Frizzled cysteine-rich domain"/>
    <property type="match status" value="1"/>
</dbReference>
<evidence type="ECO:0000256" key="9">
    <source>
        <dbReference type="PROSITE-ProRule" id="PRU00090"/>
    </source>
</evidence>
<dbReference type="Pfam" id="PF01534">
    <property type="entry name" value="Frizzled"/>
    <property type="match status" value="1"/>
</dbReference>
<dbReference type="SMART" id="SM01330">
    <property type="entry name" value="Frizzled"/>
    <property type="match status" value="1"/>
</dbReference>
<feature type="transmembrane region" description="Helical" evidence="10">
    <location>
        <begin position="481"/>
        <end position="504"/>
    </location>
</feature>
<comment type="caution">
    <text evidence="9">Lacks conserved residue(s) required for the propagation of feature annotation.</text>
</comment>
<feature type="disulfide bond" evidence="9">
    <location>
        <begin position="79"/>
        <end position="117"/>
    </location>
</feature>
<dbReference type="PANTHER" id="PTHR11309">
    <property type="entry name" value="FRIZZLED"/>
    <property type="match status" value="1"/>
</dbReference>
<dbReference type="SMART" id="SM00063">
    <property type="entry name" value="FRI"/>
    <property type="match status" value="1"/>
</dbReference>
<feature type="signal peptide" evidence="11">
    <location>
        <begin position="1"/>
        <end position="17"/>
    </location>
</feature>
<organism evidence="14">
    <name type="scientific">Dendrocoelum lacteum</name>
    <dbReference type="NCBI Taxonomy" id="27895"/>
    <lineage>
        <taxon>Eukaryota</taxon>
        <taxon>Metazoa</taxon>
        <taxon>Spiralia</taxon>
        <taxon>Lophotrochozoa</taxon>
        <taxon>Platyhelminthes</taxon>
        <taxon>Rhabditophora</taxon>
        <taxon>Seriata</taxon>
        <taxon>Tricladida</taxon>
        <taxon>Continenticola</taxon>
        <taxon>Planarioidea</taxon>
        <taxon>Dendrocoelidae</taxon>
        <taxon>Dendrocoelum</taxon>
    </lineage>
</organism>
<dbReference type="GO" id="GO:0017147">
    <property type="term" value="F:Wnt-protein binding"/>
    <property type="evidence" value="ECO:0007669"/>
    <property type="project" value="TreeGrafter"/>
</dbReference>
<dbReference type="PRINTS" id="PR00489">
    <property type="entry name" value="FRIZZLED"/>
</dbReference>
<evidence type="ECO:0000256" key="6">
    <source>
        <dbReference type="ARBA" id="ARBA00023136"/>
    </source>
</evidence>
<feature type="transmembrane region" description="Helical" evidence="10">
    <location>
        <begin position="435"/>
        <end position="461"/>
    </location>
</feature>
<dbReference type="GO" id="GO:0060070">
    <property type="term" value="P:canonical Wnt signaling pathway"/>
    <property type="evidence" value="ECO:0007669"/>
    <property type="project" value="TreeGrafter"/>
</dbReference>
<dbReference type="Pfam" id="PF01392">
    <property type="entry name" value="Fz"/>
    <property type="match status" value="1"/>
</dbReference>
<accession>T1E111</accession>
<evidence type="ECO:0000256" key="3">
    <source>
        <dbReference type="ARBA" id="ARBA00022473"/>
    </source>
</evidence>
<evidence type="ECO:0000256" key="5">
    <source>
        <dbReference type="ARBA" id="ARBA00022989"/>
    </source>
</evidence>
<dbReference type="Gene3D" id="1.10.2000.10">
    <property type="entry name" value="Frizzled cysteine-rich domain"/>
    <property type="match status" value="1"/>
</dbReference>
<feature type="disulfide bond" evidence="9">
    <location>
        <begin position="42"/>
        <end position="88"/>
    </location>
</feature>
<feature type="disulfide bond" evidence="9">
    <location>
        <begin position="110"/>
        <end position="134"/>
    </location>
</feature>
<dbReference type="Gene3D" id="1.20.1070.10">
    <property type="entry name" value="Rhodopsin 7-helix transmembrane proteins"/>
    <property type="match status" value="1"/>
</dbReference>
<keyword evidence="3" id="KW-0217">Developmental protein</keyword>
<evidence type="ECO:0000259" key="13">
    <source>
        <dbReference type="PROSITE" id="PS50261"/>
    </source>
</evidence>
<dbReference type="GO" id="GO:0004888">
    <property type="term" value="F:transmembrane signaling receptor activity"/>
    <property type="evidence" value="ECO:0007669"/>
    <property type="project" value="InterPro"/>
</dbReference>
<comment type="subcellular location">
    <subcellularLocation>
        <location evidence="1">Membrane</location>
        <topology evidence="1">Multi-pass membrane protein</topology>
    </subcellularLocation>
</comment>
<evidence type="ECO:0000256" key="11">
    <source>
        <dbReference type="SAM" id="SignalP"/>
    </source>
</evidence>
<dbReference type="PROSITE" id="PS50038">
    <property type="entry name" value="FZ"/>
    <property type="match status" value="1"/>
</dbReference>
<dbReference type="InterPro" id="IPR017981">
    <property type="entry name" value="GPCR_2-like_7TM"/>
</dbReference>
<keyword evidence="5 10" id="KW-1133">Transmembrane helix</keyword>
<evidence type="ECO:0000256" key="8">
    <source>
        <dbReference type="ARBA" id="ARBA00023170"/>
    </source>
</evidence>
<keyword evidence="7 9" id="KW-1015">Disulfide bond</keyword>
<dbReference type="EMBL" id="GAKU01000024">
    <property type="protein sequence ID" value="JAA92613.1"/>
    <property type="molecule type" value="mRNA"/>
</dbReference>
<evidence type="ECO:0000256" key="2">
    <source>
        <dbReference type="ARBA" id="ARBA00008077"/>
    </source>
</evidence>
<evidence type="ECO:0000256" key="1">
    <source>
        <dbReference type="ARBA" id="ARBA00004141"/>
    </source>
</evidence>
<feature type="transmembrane region" description="Helical" evidence="10">
    <location>
        <begin position="253"/>
        <end position="273"/>
    </location>
</feature>
<evidence type="ECO:0000256" key="10">
    <source>
        <dbReference type="SAM" id="Phobius"/>
    </source>
</evidence>
<dbReference type="GO" id="GO:0005615">
    <property type="term" value="C:extracellular space"/>
    <property type="evidence" value="ECO:0007669"/>
    <property type="project" value="TreeGrafter"/>
</dbReference>
<keyword evidence="8" id="KW-0675">Receptor</keyword>
<keyword evidence="11" id="KW-0732">Signal</keyword>
<feature type="chain" id="PRO_5004587087" evidence="11">
    <location>
        <begin position="18"/>
        <end position="551"/>
    </location>
</feature>
<evidence type="ECO:0000256" key="7">
    <source>
        <dbReference type="ARBA" id="ARBA00023157"/>
    </source>
</evidence>
<keyword evidence="6 10" id="KW-0472">Membrane</keyword>
<feature type="domain" description="FZ" evidence="12">
    <location>
        <begin position="27"/>
        <end position="150"/>
    </location>
</feature>
<dbReference type="PROSITE" id="PS50261">
    <property type="entry name" value="G_PROTEIN_RECEP_F2_4"/>
    <property type="match status" value="1"/>
</dbReference>
<dbReference type="InterPro" id="IPR036790">
    <property type="entry name" value="Frizzled_dom_sf"/>
</dbReference>
<dbReference type="InterPro" id="IPR015526">
    <property type="entry name" value="Frizzled/SFRP"/>
</dbReference>
<proteinExistence type="evidence at transcript level"/>
<keyword evidence="4 10" id="KW-0812">Transmembrane</keyword>
<feature type="transmembrane region" description="Helical" evidence="10">
    <location>
        <begin position="220"/>
        <end position="241"/>
    </location>
</feature>
<protein>
    <submittedName>
        <fullName evidence="14">Fzd-4-3b</fullName>
    </submittedName>
</protein>
<feature type="domain" description="G-protein coupled receptors family 2 profile 2" evidence="13">
    <location>
        <begin position="215"/>
        <end position="511"/>
    </location>
</feature>
<evidence type="ECO:0000259" key="12">
    <source>
        <dbReference type="PROSITE" id="PS50038"/>
    </source>
</evidence>
<feature type="transmembrane region" description="Helical" evidence="10">
    <location>
        <begin position="309"/>
        <end position="332"/>
    </location>
</feature>
<comment type="similarity">
    <text evidence="2">Belongs to the G-protein coupled receptor Fz/Smo family.</text>
</comment>
<dbReference type="InterPro" id="IPR020067">
    <property type="entry name" value="Frizzled_dom"/>
</dbReference>
<reference evidence="14" key="1">
    <citation type="submission" date="2013-06" db="EMBL/GenBank/DDBJ databases">
        <title>Reactivating head regrowth in a regeneration deficient planarian species.</title>
        <authorList>
            <person name="Liu S.-Y."/>
            <person name="Brandl H."/>
            <person name="Henry I."/>
            <person name="Rink J."/>
        </authorList>
    </citation>
    <scope>NUCLEOTIDE SEQUENCE</scope>
</reference>
<name>T1E111_9PLAT</name>
<feature type="transmembrane region" description="Helical" evidence="10">
    <location>
        <begin position="344"/>
        <end position="364"/>
    </location>
</feature>